<sequence length="508" mass="58662">MLLSVVVLLISGLLGFLFLIKLPKRFLLLKKLNLVPGPPALPILGNALDLSVDRTEVLPVILRFFELYGPRFKMFLGMQPYVVFGNASDAEKILSSQTQIEKSADYDLLHEWLGLGLLNSRGSKWFHRRKQLTPAFHFQILEDFLRVFNEQCAVFKIALEGKGNTKFDVFPVITLCTLDIICESAMGKKIFAQQKSNSEYVRAIYRISELFQYRQMRPWLHPDFSWKLCPSGKKNEKCLKNLHDFTDSVIKERKEERKAMEDKEISPKTKGDIDDLSGTKKRQAFLDLLLDAQRADNFLTDINVREETDTFMFEGHDTTSAAVSWTTFLLSLHPECQKKVHRELDDIFGVDRTRAVTMADLSKMKYLECCIKEALRIFPSAPFIGRKLTQDLVLEDGVVLPTSITVWIFIYYIHRDPKFFPDPEKFDPDRFLEKDAQPRHPFSYVPFSAGPRNCIGQKFAIMEEKVMLATIFRNFHVKAAQRMEDVTVLCEVIMRPEAGLHVTLEMRR</sequence>
<evidence type="ECO:0000313" key="15">
    <source>
        <dbReference type="Proteomes" id="UP001642540"/>
    </source>
</evidence>
<evidence type="ECO:0000313" key="14">
    <source>
        <dbReference type="EMBL" id="CAL8148227.1"/>
    </source>
</evidence>
<evidence type="ECO:0008006" key="16">
    <source>
        <dbReference type="Google" id="ProtNLM"/>
    </source>
</evidence>
<keyword evidence="11 13" id="KW-0503">Monooxygenase</keyword>
<comment type="cofactor">
    <cofactor evidence="1">
        <name>heme</name>
        <dbReference type="ChEBI" id="CHEBI:30413"/>
    </cofactor>
</comment>
<dbReference type="InterPro" id="IPR050196">
    <property type="entry name" value="Cytochrome_P450_Monoox"/>
</dbReference>
<comment type="subcellular location">
    <subcellularLocation>
        <location evidence="3">Endoplasmic reticulum membrane</location>
    </subcellularLocation>
    <subcellularLocation>
        <location evidence="2">Microsome membrane</location>
    </subcellularLocation>
</comment>
<dbReference type="Proteomes" id="UP001642540">
    <property type="component" value="Unassembled WGS sequence"/>
</dbReference>
<evidence type="ECO:0000256" key="10">
    <source>
        <dbReference type="ARBA" id="ARBA00023004"/>
    </source>
</evidence>
<evidence type="ECO:0000256" key="4">
    <source>
        <dbReference type="ARBA" id="ARBA00010617"/>
    </source>
</evidence>
<dbReference type="PANTHER" id="PTHR24291">
    <property type="entry name" value="CYTOCHROME P450 FAMILY 4"/>
    <property type="match status" value="1"/>
</dbReference>
<protein>
    <recommendedName>
        <fullName evidence="16">Cytochrome P450 4c3</fullName>
    </recommendedName>
</protein>
<dbReference type="PROSITE" id="PS00086">
    <property type="entry name" value="CYTOCHROME_P450"/>
    <property type="match status" value="1"/>
</dbReference>
<reference evidence="14 15" key="1">
    <citation type="submission" date="2024-08" db="EMBL/GenBank/DDBJ databases">
        <authorList>
            <person name="Cucini C."/>
            <person name="Frati F."/>
        </authorList>
    </citation>
    <scope>NUCLEOTIDE SEQUENCE [LARGE SCALE GENOMIC DNA]</scope>
</reference>
<evidence type="ECO:0000256" key="3">
    <source>
        <dbReference type="ARBA" id="ARBA00004586"/>
    </source>
</evidence>
<dbReference type="PRINTS" id="PR00385">
    <property type="entry name" value="P450"/>
</dbReference>
<dbReference type="PRINTS" id="PR00463">
    <property type="entry name" value="EP450I"/>
</dbReference>
<evidence type="ECO:0000256" key="6">
    <source>
        <dbReference type="ARBA" id="ARBA00022723"/>
    </source>
</evidence>
<keyword evidence="15" id="KW-1185">Reference proteome</keyword>
<evidence type="ECO:0000256" key="1">
    <source>
        <dbReference type="ARBA" id="ARBA00001971"/>
    </source>
</evidence>
<proteinExistence type="inferred from homology"/>
<dbReference type="Pfam" id="PF00067">
    <property type="entry name" value="p450"/>
    <property type="match status" value="1"/>
</dbReference>
<dbReference type="Gene3D" id="1.10.630.10">
    <property type="entry name" value="Cytochrome P450"/>
    <property type="match status" value="1"/>
</dbReference>
<dbReference type="InterPro" id="IPR017972">
    <property type="entry name" value="Cyt_P450_CS"/>
</dbReference>
<evidence type="ECO:0000256" key="7">
    <source>
        <dbReference type="ARBA" id="ARBA00022824"/>
    </source>
</evidence>
<evidence type="ECO:0000256" key="5">
    <source>
        <dbReference type="ARBA" id="ARBA00022617"/>
    </source>
</evidence>
<comment type="similarity">
    <text evidence="4 13">Belongs to the cytochrome P450 family.</text>
</comment>
<evidence type="ECO:0000256" key="8">
    <source>
        <dbReference type="ARBA" id="ARBA00022848"/>
    </source>
</evidence>
<keyword evidence="10 13" id="KW-0408">Iron</keyword>
<keyword evidence="12" id="KW-0472">Membrane</keyword>
<evidence type="ECO:0000256" key="12">
    <source>
        <dbReference type="ARBA" id="ARBA00023136"/>
    </source>
</evidence>
<keyword evidence="5 13" id="KW-0349">Heme</keyword>
<evidence type="ECO:0000256" key="11">
    <source>
        <dbReference type="ARBA" id="ARBA00023033"/>
    </source>
</evidence>
<dbReference type="SUPFAM" id="SSF48264">
    <property type="entry name" value="Cytochrome P450"/>
    <property type="match status" value="1"/>
</dbReference>
<dbReference type="EMBL" id="CAXLJM020000166">
    <property type="protein sequence ID" value="CAL8148227.1"/>
    <property type="molecule type" value="Genomic_DNA"/>
</dbReference>
<keyword evidence="9 13" id="KW-0560">Oxidoreductase</keyword>
<gene>
    <name evidence="14" type="ORF">ODALV1_LOCUS31361</name>
</gene>
<comment type="caution">
    <text evidence="14">The sequence shown here is derived from an EMBL/GenBank/DDBJ whole genome shotgun (WGS) entry which is preliminary data.</text>
</comment>
<evidence type="ECO:0000256" key="13">
    <source>
        <dbReference type="RuleBase" id="RU000461"/>
    </source>
</evidence>
<organism evidence="14 15">
    <name type="scientific">Orchesella dallaii</name>
    <dbReference type="NCBI Taxonomy" id="48710"/>
    <lineage>
        <taxon>Eukaryota</taxon>
        <taxon>Metazoa</taxon>
        <taxon>Ecdysozoa</taxon>
        <taxon>Arthropoda</taxon>
        <taxon>Hexapoda</taxon>
        <taxon>Collembola</taxon>
        <taxon>Entomobryomorpha</taxon>
        <taxon>Entomobryoidea</taxon>
        <taxon>Orchesellidae</taxon>
        <taxon>Orchesellinae</taxon>
        <taxon>Orchesella</taxon>
    </lineage>
</organism>
<dbReference type="PANTHER" id="PTHR24291:SF189">
    <property type="entry name" value="CYTOCHROME P450 4C3-RELATED"/>
    <property type="match status" value="1"/>
</dbReference>
<evidence type="ECO:0000256" key="9">
    <source>
        <dbReference type="ARBA" id="ARBA00023002"/>
    </source>
</evidence>
<keyword evidence="7" id="KW-0256">Endoplasmic reticulum</keyword>
<dbReference type="InterPro" id="IPR036396">
    <property type="entry name" value="Cyt_P450_sf"/>
</dbReference>
<keyword evidence="8" id="KW-0492">Microsome</keyword>
<accession>A0ABP1S9X0</accession>
<dbReference type="InterPro" id="IPR001128">
    <property type="entry name" value="Cyt_P450"/>
</dbReference>
<dbReference type="InterPro" id="IPR002401">
    <property type="entry name" value="Cyt_P450_E_grp-I"/>
</dbReference>
<evidence type="ECO:0000256" key="2">
    <source>
        <dbReference type="ARBA" id="ARBA00004524"/>
    </source>
</evidence>
<keyword evidence="6 13" id="KW-0479">Metal-binding</keyword>
<name>A0ABP1S9X0_9HEXA</name>